<name>X0THL3_9ZZZZ</name>
<proteinExistence type="predicted"/>
<reference evidence="1" key="1">
    <citation type="journal article" date="2014" name="Front. Microbiol.">
        <title>High frequency of phylogenetically diverse reductive dehalogenase-homologous genes in deep subseafloor sedimentary metagenomes.</title>
        <authorList>
            <person name="Kawai M."/>
            <person name="Futagami T."/>
            <person name="Toyoda A."/>
            <person name="Takaki Y."/>
            <person name="Nishi S."/>
            <person name="Hori S."/>
            <person name="Arai W."/>
            <person name="Tsubouchi T."/>
            <person name="Morono Y."/>
            <person name="Uchiyama I."/>
            <person name="Ito T."/>
            <person name="Fujiyama A."/>
            <person name="Inagaki F."/>
            <person name="Takami H."/>
        </authorList>
    </citation>
    <scope>NUCLEOTIDE SEQUENCE</scope>
    <source>
        <strain evidence="1">Expedition CK06-06</strain>
    </source>
</reference>
<protein>
    <submittedName>
        <fullName evidence="1">Uncharacterized protein</fullName>
    </submittedName>
</protein>
<gene>
    <name evidence="1" type="ORF">S01H1_17861</name>
</gene>
<organism evidence="1">
    <name type="scientific">marine sediment metagenome</name>
    <dbReference type="NCBI Taxonomy" id="412755"/>
    <lineage>
        <taxon>unclassified sequences</taxon>
        <taxon>metagenomes</taxon>
        <taxon>ecological metagenomes</taxon>
    </lineage>
</organism>
<comment type="caution">
    <text evidence="1">The sequence shown here is derived from an EMBL/GenBank/DDBJ whole genome shotgun (WGS) entry which is preliminary data.</text>
</comment>
<dbReference type="EMBL" id="BARS01009501">
    <property type="protein sequence ID" value="GAF75575.1"/>
    <property type="molecule type" value="Genomic_DNA"/>
</dbReference>
<accession>X0THL3</accession>
<dbReference type="AlphaFoldDB" id="X0THL3"/>
<sequence length="122" mass="13981">MKHNGLTYRRNRAIGWRVARPETPDYYDNGKQITGWWPVVFRKTETGEQPIPMHAHISRSEVVGKAKVGVGKSYEGLRYTIGDNIGHEIMSGDIYTEQVHYLVEGNFVHQFTARRVAKHGDL</sequence>
<evidence type="ECO:0000313" key="1">
    <source>
        <dbReference type="EMBL" id="GAF75575.1"/>
    </source>
</evidence>